<gene>
    <name evidence="1" type="ORF">ALEPTO_LOCUS9081</name>
</gene>
<dbReference type="Proteomes" id="UP000789508">
    <property type="component" value="Unassembled WGS sequence"/>
</dbReference>
<protein>
    <submittedName>
        <fullName evidence="1">8342_t:CDS:1</fullName>
    </submittedName>
</protein>
<evidence type="ECO:0000313" key="1">
    <source>
        <dbReference type="EMBL" id="CAG8623891.1"/>
    </source>
</evidence>
<dbReference type="AlphaFoldDB" id="A0A9N9D669"/>
<accession>A0A9N9D669</accession>
<comment type="caution">
    <text evidence="1">The sequence shown here is derived from an EMBL/GenBank/DDBJ whole genome shotgun (WGS) entry which is preliminary data.</text>
</comment>
<keyword evidence="2" id="KW-1185">Reference proteome</keyword>
<feature type="non-terminal residue" evidence="1">
    <location>
        <position position="1"/>
    </location>
</feature>
<sequence>TKLELTATQEKQRANYYEQQLKTIAKTLYQLQKISYYQQLEEEQKEIKAQIIQTPTF</sequence>
<dbReference type="EMBL" id="CAJVPS010006308">
    <property type="protein sequence ID" value="CAG8623891.1"/>
    <property type="molecule type" value="Genomic_DNA"/>
</dbReference>
<proteinExistence type="predicted"/>
<evidence type="ECO:0000313" key="2">
    <source>
        <dbReference type="Proteomes" id="UP000789508"/>
    </source>
</evidence>
<organism evidence="1 2">
    <name type="scientific">Ambispora leptoticha</name>
    <dbReference type="NCBI Taxonomy" id="144679"/>
    <lineage>
        <taxon>Eukaryota</taxon>
        <taxon>Fungi</taxon>
        <taxon>Fungi incertae sedis</taxon>
        <taxon>Mucoromycota</taxon>
        <taxon>Glomeromycotina</taxon>
        <taxon>Glomeromycetes</taxon>
        <taxon>Archaeosporales</taxon>
        <taxon>Ambisporaceae</taxon>
        <taxon>Ambispora</taxon>
    </lineage>
</organism>
<name>A0A9N9D669_9GLOM</name>
<reference evidence="1" key="1">
    <citation type="submission" date="2021-06" db="EMBL/GenBank/DDBJ databases">
        <authorList>
            <person name="Kallberg Y."/>
            <person name="Tangrot J."/>
            <person name="Rosling A."/>
        </authorList>
    </citation>
    <scope>NUCLEOTIDE SEQUENCE</scope>
    <source>
        <strain evidence="1">FL130A</strain>
    </source>
</reference>